<proteinExistence type="predicted"/>
<dbReference type="GeneTree" id="ENSGT00510000048726"/>
<protein>
    <submittedName>
        <fullName evidence="1">Neuromedin U</fullName>
    </submittedName>
</protein>
<dbReference type="InParanoid" id="A0A674IQE8"/>
<sequence length="123" mass="14141">MLCRWSTVNQSHLQQYVTSQFLQIDDACSAYLSIIDPHPETSSALEELCFMVMGFLQKPQFLFHYSKTHDSGNSDIMSSVLHPLLQLVPQLHERRLKRYKADSAFQSSSLSNMASLAIYKEWP</sequence>
<dbReference type="GO" id="GO:0001659">
    <property type="term" value="P:temperature homeostasis"/>
    <property type="evidence" value="ECO:0007669"/>
    <property type="project" value="Ensembl"/>
</dbReference>
<organism evidence="1 2">
    <name type="scientific">Terrapene triunguis</name>
    <name type="common">Three-toed box turtle</name>
    <dbReference type="NCBI Taxonomy" id="2587831"/>
    <lineage>
        <taxon>Eukaryota</taxon>
        <taxon>Metazoa</taxon>
        <taxon>Chordata</taxon>
        <taxon>Craniata</taxon>
        <taxon>Vertebrata</taxon>
        <taxon>Euteleostomi</taxon>
        <taxon>Archelosauria</taxon>
        <taxon>Testudinata</taxon>
        <taxon>Testudines</taxon>
        <taxon>Cryptodira</taxon>
        <taxon>Durocryptodira</taxon>
        <taxon>Testudinoidea</taxon>
        <taxon>Emydidae</taxon>
        <taxon>Terrapene</taxon>
    </lineage>
</organism>
<reference evidence="1" key="2">
    <citation type="submission" date="2025-09" db="UniProtKB">
        <authorList>
            <consortium name="Ensembl"/>
        </authorList>
    </citation>
    <scope>IDENTIFICATION</scope>
</reference>
<dbReference type="GO" id="GO:0060259">
    <property type="term" value="P:regulation of feeding behavior"/>
    <property type="evidence" value="ECO:0007669"/>
    <property type="project" value="Ensembl"/>
</dbReference>
<dbReference type="AlphaFoldDB" id="A0A674IQE8"/>
<dbReference type="GO" id="GO:0050806">
    <property type="term" value="P:positive regulation of synaptic transmission"/>
    <property type="evidence" value="ECO:0007669"/>
    <property type="project" value="TreeGrafter"/>
</dbReference>
<keyword evidence="2" id="KW-1185">Reference proteome</keyword>
<dbReference type="PANTHER" id="PTHR15390">
    <property type="entry name" value="NEUROMEDIN-U"/>
    <property type="match status" value="1"/>
</dbReference>
<dbReference type="PANTHER" id="PTHR15390:SF0">
    <property type="entry name" value="NEUROMEDIN-U"/>
    <property type="match status" value="1"/>
</dbReference>
<evidence type="ECO:0000313" key="1">
    <source>
        <dbReference type="Ensembl" id="ENSTMTP00000011711.1"/>
    </source>
</evidence>
<dbReference type="Ensembl" id="ENSTMTT00000012098.1">
    <property type="protein sequence ID" value="ENSTMTP00000011711.1"/>
    <property type="gene ID" value="ENSTMTG00000008447.1"/>
</dbReference>
<dbReference type="GO" id="GO:0043195">
    <property type="term" value="C:terminal bouton"/>
    <property type="evidence" value="ECO:0007669"/>
    <property type="project" value="TreeGrafter"/>
</dbReference>
<dbReference type="GO" id="GO:0031840">
    <property type="term" value="F:type 2 neuromedin U receptor binding"/>
    <property type="evidence" value="ECO:0007669"/>
    <property type="project" value="Ensembl"/>
</dbReference>
<name>A0A674IQE8_9SAUR</name>
<dbReference type="GO" id="GO:2000821">
    <property type="term" value="P:regulation of grooming behavior"/>
    <property type="evidence" value="ECO:0007669"/>
    <property type="project" value="Ensembl"/>
</dbReference>
<dbReference type="InterPro" id="IPR042384">
    <property type="entry name" value="NMU"/>
</dbReference>
<dbReference type="GO" id="GO:0097009">
    <property type="term" value="P:energy homeostasis"/>
    <property type="evidence" value="ECO:0007669"/>
    <property type="project" value="Ensembl"/>
</dbReference>
<dbReference type="GO" id="GO:0031839">
    <property type="term" value="F:type 1 neuromedin U receptor binding"/>
    <property type="evidence" value="ECO:0007669"/>
    <property type="project" value="Ensembl"/>
</dbReference>
<accession>A0A674IQE8</accession>
<dbReference type="GO" id="GO:0045987">
    <property type="term" value="P:positive regulation of smooth muscle contraction"/>
    <property type="evidence" value="ECO:0007669"/>
    <property type="project" value="TreeGrafter"/>
</dbReference>
<reference evidence="1" key="1">
    <citation type="submission" date="2025-08" db="UniProtKB">
        <authorList>
            <consortium name="Ensembl"/>
        </authorList>
    </citation>
    <scope>IDENTIFICATION</scope>
</reference>
<gene>
    <name evidence="1" type="primary">NMU</name>
</gene>
<dbReference type="Proteomes" id="UP000472274">
    <property type="component" value="Unplaced"/>
</dbReference>
<evidence type="ECO:0000313" key="2">
    <source>
        <dbReference type="Proteomes" id="UP000472274"/>
    </source>
</evidence>
<dbReference type="GO" id="GO:0007218">
    <property type="term" value="P:neuropeptide signaling pathway"/>
    <property type="evidence" value="ECO:0007669"/>
    <property type="project" value="Ensembl"/>
</dbReference>